<comment type="caution">
    <text evidence="1">The sequence shown here is derived from an EMBL/GenBank/DDBJ whole genome shotgun (WGS) entry which is preliminary data.</text>
</comment>
<accession>M5S4E5</accession>
<name>M5S4E5_9BACT</name>
<dbReference type="PATRIC" id="fig|1265738.3.peg.544"/>
<dbReference type="Proteomes" id="UP000011991">
    <property type="component" value="Unassembled WGS sequence"/>
</dbReference>
<keyword evidence="2" id="KW-1185">Reference proteome</keyword>
<proteinExistence type="predicted"/>
<dbReference type="AlphaFoldDB" id="M5S4E5"/>
<dbReference type="EMBL" id="ANOG01000086">
    <property type="protein sequence ID" value="EMI22517.1"/>
    <property type="molecule type" value="Genomic_DNA"/>
</dbReference>
<protein>
    <submittedName>
        <fullName evidence="1">Uncharacterized protein</fullName>
    </submittedName>
</protein>
<gene>
    <name evidence="1" type="ORF">RMSM_00542</name>
</gene>
<evidence type="ECO:0000313" key="2">
    <source>
        <dbReference type="Proteomes" id="UP000011991"/>
    </source>
</evidence>
<reference evidence="1 2" key="1">
    <citation type="journal article" date="2013" name="Mar. Genomics">
        <title>Expression of sulfatases in Rhodopirellula baltica and the diversity of sulfatases in the genus Rhodopirellula.</title>
        <authorList>
            <person name="Wegner C.E."/>
            <person name="Richter-Heitmann T."/>
            <person name="Klindworth A."/>
            <person name="Klockow C."/>
            <person name="Richter M."/>
            <person name="Achstetter T."/>
            <person name="Glockner F.O."/>
            <person name="Harder J."/>
        </authorList>
    </citation>
    <scope>NUCLEOTIDE SEQUENCE [LARGE SCALE GENOMIC DNA]</scope>
    <source>
        <strain evidence="1 2">SM1</strain>
    </source>
</reference>
<evidence type="ECO:0000313" key="1">
    <source>
        <dbReference type="EMBL" id="EMI22517.1"/>
    </source>
</evidence>
<sequence length="42" mass="4604">MLGVLHRRSGVAKLGHHNVNRRIAVTSTVLPIESVYVTSTFS</sequence>
<organism evidence="1 2">
    <name type="scientific">Rhodopirellula maiorica SM1</name>
    <dbReference type="NCBI Taxonomy" id="1265738"/>
    <lineage>
        <taxon>Bacteria</taxon>
        <taxon>Pseudomonadati</taxon>
        <taxon>Planctomycetota</taxon>
        <taxon>Planctomycetia</taxon>
        <taxon>Pirellulales</taxon>
        <taxon>Pirellulaceae</taxon>
        <taxon>Novipirellula</taxon>
    </lineage>
</organism>